<gene>
    <name evidence="1" type="ORF">RPERSI_LOCUS29159</name>
</gene>
<accession>A0ACA9SET1</accession>
<organism evidence="1 2">
    <name type="scientific">Racocetra persica</name>
    <dbReference type="NCBI Taxonomy" id="160502"/>
    <lineage>
        <taxon>Eukaryota</taxon>
        <taxon>Fungi</taxon>
        <taxon>Fungi incertae sedis</taxon>
        <taxon>Mucoromycota</taxon>
        <taxon>Glomeromycotina</taxon>
        <taxon>Glomeromycetes</taxon>
        <taxon>Diversisporales</taxon>
        <taxon>Gigasporaceae</taxon>
        <taxon>Racocetra</taxon>
    </lineage>
</organism>
<name>A0ACA9SET1_9GLOM</name>
<feature type="non-terminal residue" evidence="1">
    <location>
        <position position="181"/>
    </location>
</feature>
<dbReference type="Proteomes" id="UP000789920">
    <property type="component" value="Unassembled WGS sequence"/>
</dbReference>
<comment type="caution">
    <text evidence="1">The sequence shown here is derived from an EMBL/GenBank/DDBJ whole genome shotgun (WGS) entry which is preliminary data.</text>
</comment>
<sequence>PVYKEVFRKIKVDIDLLYISERNYQVEHMLDLLYLTEGEENLNDQKNTNDIPEGLKTHYVFITDFTRLMHLLEKHIPTCPGPTEQKAISYEYTIHCSDGTTQKPVINQESENIIKDLMENLQEDLEICEEKLHKAGYNKIRVFNAETKKYLGTSHRKCHGKKSMIQGKLDDEQKEKHKSCK</sequence>
<reference evidence="1" key="1">
    <citation type="submission" date="2021-06" db="EMBL/GenBank/DDBJ databases">
        <authorList>
            <person name="Kallberg Y."/>
            <person name="Tangrot J."/>
            <person name="Rosling A."/>
        </authorList>
    </citation>
    <scope>NUCLEOTIDE SEQUENCE</scope>
    <source>
        <strain evidence="1">MA461A</strain>
    </source>
</reference>
<proteinExistence type="predicted"/>
<evidence type="ECO:0000313" key="1">
    <source>
        <dbReference type="EMBL" id="CAG8834321.1"/>
    </source>
</evidence>
<dbReference type="EMBL" id="CAJVQC010108809">
    <property type="protein sequence ID" value="CAG8834321.1"/>
    <property type="molecule type" value="Genomic_DNA"/>
</dbReference>
<keyword evidence="2" id="KW-1185">Reference proteome</keyword>
<evidence type="ECO:0000313" key="2">
    <source>
        <dbReference type="Proteomes" id="UP000789920"/>
    </source>
</evidence>
<protein>
    <submittedName>
        <fullName evidence="1">14724_t:CDS:1</fullName>
    </submittedName>
</protein>
<feature type="non-terminal residue" evidence="1">
    <location>
        <position position="1"/>
    </location>
</feature>